<dbReference type="PANTHER" id="PTHR30363:SF4">
    <property type="entry name" value="GLYCEROL-3-PHOSPHATE REGULON REPRESSOR"/>
    <property type="match status" value="1"/>
</dbReference>
<dbReference type="Proteomes" id="UP001139308">
    <property type="component" value="Unassembled WGS sequence"/>
</dbReference>
<dbReference type="GO" id="GO:0003677">
    <property type="term" value="F:DNA binding"/>
    <property type="evidence" value="ECO:0007669"/>
    <property type="project" value="UniProtKB-KW"/>
</dbReference>
<dbReference type="Gene3D" id="3.40.50.1360">
    <property type="match status" value="1"/>
</dbReference>
<dbReference type="InterPro" id="IPR037171">
    <property type="entry name" value="NagB/RpiA_transferase-like"/>
</dbReference>
<evidence type="ECO:0000256" key="4">
    <source>
        <dbReference type="ARBA" id="ARBA00023163"/>
    </source>
</evidence>
<reference evidence="7" key="1">
    <citation type="submission" date="2022-01" db="EMBL/GenBank/DDBJ databases">
        <title>Genome sequence and assembly of Parabukholderia sp. RG36.</title>
        <authorList>
            <person name="Chhetri G."/>
        </authorList>
    </citation>
    <scope>NUCLEOTIDE SEQUENCE</scope>
    <source>
        <strain evidence="7">RG36</strain>
    </source>
</reference>
<evidence type="ECO:0000259" key="6">
    <source>
        <dbReference type="PROSITE" id="PS51000"/>
    </source>
</evidence>
<sequence>MADNRSAPPASAVAPAPPAPPIAPASPITPAVLLNRRLAVGRIDYILQSLDASGSVSVADMSATLGVSRETIRRDLKTLAEQGRLSLVHGGAAKRPQDEPSLATREAANAMGKAAIGAAAARLVTNGMVVLIDSGSTTLGLAASLANHSDLTVITNSLPIALLLCRSPGVKVIMLGGDIEPNDEAAFGVETMAALAHFRCDLVFLGVGGISPEGEFTDYSRLAAEQRHLMMKAGKEVYVLADHTKFEHGTPVRIAPVPHIAGLIVDAAPPARMARVFAQNQWSVTVATGQS</sequence>
<evidence type="ECO:0000256" key="2">
    <source>
        <dbReference type="ARBA" id="ARBA00023015"/>
    </source>
</evidence>
<name>A0A9X1RL41_9BURK</name>
<gene>
    <name evidence="7" type="ORF">L5014_02040</name>
</gene>
<dbReference type="PANTHER" id="PTHR30363">
    <property type="entry name" value="HTH-TYPE TRANSCRIPTIONAL REGULATOR SRLR-RELATED"/>
    <property type="match status" value="1"/>
</dbReference>
<dbReference type="Pfam" id="PF00455">
    <property type="entry name" value="DeoRC"/>
    <property type="match status" value="1"/>
</dbReference>
<dbReference type="PRINTS" id="PR00037">
    <property type="entry name" value="HTHLACR"/>
</dbReference>
<feature type="domain" description="HTH deoR-type" evidence="6">
    <location>
        <begin position="39"/>
        <end position="94"/>
    </location>
</feature>
<dbReference type="SUPFAM" id="SSF100950">
    <property type="entry name" value="NagB/RpiA/CoA transferase-like"/>
    <property type="match status" value="1"/>
</dbReference>
<evidence type="ECO:0000313" key="8">
    <source>
        <dbReference type="Proteomes" id="UP001139308"/>
    </source>
</evidence>
<evidence type="ECO:0000256" key="5">
    <source>
        <dbReference type="SAM" id="MobiDB-lite"/>
    </source>
</evidence>
<keyword evidence="3 7" id="KW-0238">DNA-binding</keyword>
<accession>A0A9X1RL41</accession>
<dbReference type="InterPro" id="IPR014036">
    <property type="entry name" value="DeoR-like_C"/>
</dbReference>
<dbReference type="SUPFAM" id="SSF46785">
    <property type="entry name" value="Winged helix' DNA-binding domain"/>
    <property type="match status" value="1"/>
</dbReference>
<dbReference type="GO" id="GO:0003700">
    <property type="term" value="F:DNA-binding transcription factor activity"/>
    <property type="evidence" value="ECO:0007669"/>
    <property type="project" value="InterPro"/>
</dbReference>
<feature type="region of interest" description="Disordered" evidence="5">
    <location>
        <begin position="1"/>
        <end position="25"/>
    </location>
</feature>
<keyword evidence="4" id="KW-0804">Transcription</keyword>
<dbReference type="Gene3D" id="1.10.10.10">
    <property type="entry name" value="Winged helix-like DNA-binding domain superfamily/Winged helix DNA-binding domain"/>
    <property type="match status" value="1"/>
</dbReference>
<proteinExistence type="predicted"/>
<protein>
    <submittedName>
        <fullName evidence="7">DeoR/GlpR family DNA-binding transcription regulator</fullName>
    </submittedName>
</protein>
<dbReference type="AlphaFoldDB" id="A0A9X1RL41"/>
<dbReference type="InterPro" id="IPR036390">
    <property type="entry name" value="WH_DNA-bd_sf"/>
</dbReference>
<evidence type="ECO:0000256" key="3">
    <source>
        <dbReference type="ARBA" id="ARBA00023125"/>
    </source>
</evidence>
<evidence type="ECO:0000256" key="1">
    <source>
        <dbReference type="ARBA" id="ARBA00022491"/>
    </source>
</evidence>
<dbReference type="RefSeq" id="WP_238461903.1">
    <property type="nucleotide sequence ID" value="NZ_JAKLJA010000001.1"/>
</dbReference>
<feature type="compositionally biased region" description="Pro residues" evidence="5">
    <location>
        <begin position="15"/>
        <end position="24"/>
    </location>
</feature>
<organism evidence="7 8">
    <name type="scientific">Paraburkholderia tagetis</name>
    <dbReference type="NCBI Taxonomy" id="2913261"/>
    <lineage>
        <taxon>Bacteria</taxon>
        <taxon>Pseudomonadati</taxon>
        <taxon>Pseudomonadota</taxon>
        <taxon>Betaproteobacteria</taxon>
        <taxon>Burkholderiales</taxon>
        <taxon>Burkholderiaceae</taxon>
        <taxon>Paraburkholderia</taxon>
    </lineage>
</organism>
<dbReference type="PROSITE" id="PS51000">
    <property type="entry name" value="HTH_DEOR_2"/>
    <property type="match status" value="1"/>
</dbReference>
<dbReference type="SMART" id="SM00420">
    <property type="entry name" value="HTH_DEOR"/>
    <property type="match status" value="1"/>
</dbReference>
<keyword evidence="2" id="KW-0805">Transcription regulation</keyword>
<dbReference type="Pfam" id="PF08220">
    <property type="entry name" value="HTH_DeoR"/>
    <property type="match status" value="1"/>
</dbReference>
<keyword evidence="8" id="KW-1185">Reference proteome</keyword>
<dbReference type="EMBL" id="JAKLJA010000001">
    <property type="protein sequence ID" value="MCG5072149.1"/>
    <property type="molecule type" value="Genomic_DNA"/>
</dbReference>
<keyword evidence="1" id="KW-0678">Repressor</keyword>
<dbReference type="PROSITE" id="PS00894">
    <property type="entry name" value="HTH_DEOR_1"/>
    <property type="match status" value="1"/>
</dbReference>
<dbReference type="InterPro" id="IPR001034">
    <property type="entry name" value="DeoR_HTH"/>
</dbReference>
<evidence type="ECO:0000313" key="7">
    <source>
        <dbReference type="EMBL" id="MCG5072149.1"/>
    </source>
</evidence>
<dbReference type="InterPro" id="IPR018356">
    <property type="entry name" value="Tscrpt_reg_HTH_DeoR_CS"/>
</dbReference>
<comment type="caution">
    <text evidence="7">The sequence shown here is derived from an EMBL/GenBank/DDBJ whole genome shotgun (WGS) entry which is preliminary data.</text>
</comment>
<dbReference type="InterPro" id="IPR050313">
    <property type="entry name" value="Carb_Metab_HTH_regulators"/>
</dbReference>
<dbReference type="SMART" id="SM01134">
    <property type="entry name" value="DeoRC"/>
    <property type="match status" value="1"/>
</dbReference>
<dbReference type="InterPro" id="IPR036388">
    <property type="entry name" value="WH-like_DNA-bd_sf"/>
</dbReference>